<dbReference type="Proteomes" id="UP000092993">
    <property type="component" value="Unassembled WGS sequence"/>
</dbReference>
<reference evidence="2 3" key="1">
    <citation type="submission" date="2016-03" db="EMBL/GenBank/DDBJ databases">
        <title>Whole genome sequencing of Grifola frondosa 9006-11.</title>
        <authorList>
            <person name="Min B."/>
            <person name="Park H."/>
            <person name="Kim J.-G."/>
            <person name="Cho H."/>
            <person name="Oh Y.-L."/>
            <person name="Kong W.-S."/>
            <person name="Choi I.-G."/>
        </authorList>
    </citation>
    <scope>NUCLEOTIDE SEQUENCE [LARGE SCALE GENOMIC DNA]</scope>
    <source>
        <strain evidence="2 3">9006-11</strain>
    </source>
</reference>
<keyword evidence="3" id="KW-1185">Reference proteome</keyword>
<proteinExistence type="predicted"/>
<protein>
    <submittedName>
        <fullName evidence="2">Uncharacterized protein</fullName>
    </submittedName>
</protein>
<feature type="region of interest" description="Disordered" evidence="1">
    <location>
        <begin position="132"/>
        <end position="174"/>
    </location>
</feature>
<dbReference type="EMBL" id="LUGG01000002">
    <property type="protein sequence ID" value="OBZ78100.1"/>
    <property type="molecule type" value="Genomic_DNA"/>
</dbReference>
<gene>
    <name evidence="2" type="ORF">A0H81_02508</name>
</gene>
<sequence length="174" mass="19563">MCRPHQRWSCYATVSAIPCATGPRPRHVAFAPTTLHHLLYLSHQPEHATRILRHVHVRPLEVLQLRDDPRRRKDIQRARMHRWRKDCIPTVTDGKTKLSKHGAVPPQVLRIACIGGEVKRATLNKWPSMAAATEMPSTSEHGLDTPSGEHKGSSSRDSETSSGSYPVRMPPQPL</sequence>
<evidence type="ECO:0000313" key="3">
    <source>
        <dbReference type="Proteomes" id="UP000092993"/>
    </source>
</evidence>
<evidence type="ECO:0000256" key="1">
    <source>
        <dbReference type="SAM" id="MobiDB-lite"/>
    </source>
</evidence>
<accession>A0A1C7MMJ7</accession>
<organism evidence="2 3">
    <name type="scientific">Grifola frondosa</name>
    <name type="common">Maitake</name>
    <name type="synonym">Polyporus frondosus</name>
    <dbReference type="NCBI Taxonomy" id="5627"/>
    <lineage>
        <taxon>Eukaryota</taxon>
        <taxon>Fungi</taxon>
        <taxon>Dikarya</taxon>
        <taxon>Basidiomycota</taxon>
        <taxon>Agaricomycotina</taxon>
        <taxon>Agaricomycetes</taxon>
        <taxon>Polyporales</taxon>
        <taxon>Grifolaceae</taxon>
        <taxon>Grifola</taxon>
    </lineage>
</organism>
<dbReference type="AlphaFoldDB" id="A0A1C7MMJ7"/>
<evidence type="ECO:0000313" key="2">
    <source>
        <dbReference type="EMBL" id="OBZ78100.1"/>
    </source>
</evidence>
<name>A0A1C7MMJ7_GRIFR</name>
<feature type="compositionally biased region" description="Basic and acidic residues" evidence="1">
    <location>
        <begin position="141"/>
        <end position="159"/>
    </location>
</feature>
<comment type="caution">
    <text evidence="2">The sequence shown here is derived from an EMBL/GenBank/DDBJ whole genome shotgun (WGS) entry which is preliminary data.</text>
</comment>